<protein>
    <submittedName>
        <fullName evidence="1">Uncharacterized protein</fullName>
    </submittedName>
</protein>
<accession>A0A0F9LZ02</accession>
<gene>
    <name evidence="1" type="ORF">LCGC14_1219890</name>
</gene>
<proteinExistence type="predicted"/>
<dbReference type="EMBL" id="LAZR01006412">
    <property type="protein sequence ID" value="KKM92301.1"/>
    <property type="molecule type" value="Genomic_DNA"/>
</dbReference>
<comment type="caution">
    <text evidence="1">The sequence shown here is derived from an EMBL/GenBank/DDBJ whole genome shotgun (WGS) entry which is preliminary data.</text>
</comment>
<name>A0A0F9LZ02_9ZZZZ</name>
<evidence type="ECO:0000313" key="1">
    <source>
        <dbReference type="EMBL" id="KKM92301.1"/>
    </source>
</evidence>
<sequence>MNIMRKIILVRFDYLIFRKRAISECYLEPSKCKNCLIGFKRCDYIVQILRFLDSFNKIFLLRYKLKKEDNREVL</sequence>
<organism evidence="1">
    <name type="scientific">marine sediment metagenome</name>
    <dbReference type="NCBI Taxonomy" id="412755"/>
    <lineage>
        <taxon>unclassified sequences</taxon>
        <taxon>metagenomes</taxon>
        <taxon>ecological metagenomes</taxon>
    </lineage>
</organism>
<reference evidence="1" key="1">
    <citation type="journal article" date="2015" name="Nature">
        <title>Complex archaea that bridge the gap between prokaryotes and eukaryotes.</title>
        <authorList>
            <person name="Spang A."/>
            <person name="Saw J.H."/>
            <person name="Jorgensen S.L."/>
            <person name="Zaremba-Niedzwiedzka K."/>
            <person name="Martijn J."/>
            <person name="Lind A.E."/>
            <person name="van Eijk R."/>
            <person name="Schleper C."/>
            <person name="Guy L."/>
            <person name="Ettema T.J."/>
        </authorList>
    </citation>
    <scope>NUCLEOTIDE SEQUENCE</scope>
</reference>
<dbReference type="AlphaFoldDB" id="A0A0F9LZ02"/>